<proteinExistence type="inferred from homology"/>
<evidence type="ECO:0000256" key="2">
    <source>
        <dbReference type="ARBA" id="ARBA00022801"/>
    </source>
</evidence>
<dbReference type="GO" id="GO:0005525">
    <property type="term" value="F:GTP binding"/>
    <property type="evidence" value="ECO:0007669"/>
    <property type="project" value="UniProtKB-KW"/>
</dbReference>
<feature type="domain" description="GB1/RHD3-type G" evidence="8">
    <location>
        <begin position="82"/>
        <end position="327"/>
    </location>
</feature>
<dbReference type="CDD" id="cd01851">
    <property type="entry name" value="GBP"/>
    <property type="match status" value="1"/>
</dbReference>
<gene>
    <name evidence="9" type="ORF">V5799_016996</name>
</gene>
<feature type="compositionally biased region" description="Polar residues" evidence="5">
    <location>
        <begin position="585"/>
        <end position="598"/>
    </location>
</feature>
<evidence type="ECO:0000256" key="4">
    <source>
        <dbReference type="PROSITE-ProRule" id="PRU01052"/>
    </source>
</evidence>
<dbReference type="AlphaFoldDB" id="A0AAQ4F4B5"/>
<keyword evidence="10" id="KW-1185">Reference proteome</keyword>
<dbReference type="InterPro" id="IPR027417">
    <property type="entry name" value="P-loop_NTPase"/>
</dbReference>
<evidence type="ECO:0000313" key="10">
    <source>
        <dbReference type="Proteomes" id="UP001321473"/>
    </source>
</evidence>
<dbReference type="InterPro" id="IPR036543">
    <property type="entry name" value="Guanylate-bd_C_sf"/>
</dbReference>
<dbReference type="PANTHER" id="PTHR10751">
    <property type="entry name" value="GUANYLATE BINDING PROTEIN"/>
    <property type="match status" value="1"/>
</dbReference>
<evidence type="ECO:0000256" key="1">
    <source>
        <dbReference type="ARBA" id="ARBA00022741"/>
    </source>
</evidence>
<dbReference type="InterPro" id="IPR030386">
    <property type="entry name" value="G_GB1_RHD3_dom"/>
</dbReference>
<comment type="similarity">
    <text evidence="4">Belongs to the TRAFAC class dynamin-like GTPase superfamily. GB1/RHD3 GTPase family.</text>
</comment>
<keyword evidence="6" id="KW-0812">Transmembrane</keyword>
<keyword evidence="6" id="KW-0472">Membrane</keyword>
<reference evidence="9 10" key="1">
    <citation type="journal article" date="2023" name="Arcadia Sci">
        <title>De novo assembly of a long-read Amblyomma americanum tick genome.</title>
        <authorList>
            <person name="Chou S."/>
            <person name="Poskanzer K.E."/>
            <person name="Rollins M."/>
            <person name="Thuy-Boun P.S."/>
        </authorList>
    </citation>
    <scope>NUCLEOTIDE SEQUENCE [LARGE SCALE GENOMIC DNA]</scope>
    <source>
        <strain evidence="9">F_SG_1</strain>
        <tissue evidence="9">Salivary glands</tissue>
    </source>
</reference>
<evidence type="ECO:0000259" key="8">
    <source>
        <dbReference type="PROSITE" id="PS51715"/>
    </source>
</evidence>
<dbReference type="InterPro" id="IPR015894">
    <property type="entry name" value="Guanylate-bd_N"/>
</dbReference>
<dbReference type="PROSITE" id="PS51715">
    <property type="entry name" value="G_GB1_RHD3"/>
    <property type="match status" value="1"/>
</dbReference>
<dbReference type="Proteomes" id="UP001321473">
    <property type="component" value="Unassembled WGS sequence"/>
</dbReference>
<dbReference type="SUPFAM" id="SSF48340">
    <property type="entry name" value="Interferon-induced guanylate-binding protein 1 (GBP1), C-terminal domain"/>
    <property type="match status" value="1"/>
</dbReference>
<feature type="compositionally biased region" description="Polar residues" evidence="5">
    <location>
        <begin position="562"/>
        <end position="574"/>
    </location>
</feature>
<evidence type="ECO:0000256" key="6">
    <source>
        <dbReference type="SAM" id="Phobius"/>
    </source>
</evidence>
<dbReference type="SUPFAM" id="SSF52540">
    <property type="entry name" value="P-loop containing nucleoside triphosphate hydrolases"/>
    <property type="match status" value="1"/>
</dbReference>
<organism evidence="9 10">
    <name type="scientific">Amblyomma americanum</name>
    <name type="common">Lone star tick</name>
    <dbReference type="NCBI Taxonomy" id="6943"/>
    <lineage>
        <taxon>Eukaryota</taxon>
        <taxon>Metazoa</taxon>
        <taxon>Ecdysozoa</taxon>
        <taxon>Arthropoda</taxon>
        <taxon>Chelicerata</taxon>
        <taxon>Arachnida</taxon>
        <taxon>Acari</taxon>
        <taxon>Parasitiformes</taxon>
        <taxon>Ixodida</taxon>
        <taxon>Ixodoidea</taxon>
        <taxon>Ixodidae</taxon>
        <taxon>Amblyomminae</taxon>
        <taxon>Amblyomma</taxon>
    </lineage>
</organism>
<keyword evidence="6" id="KW-1133">Transmembrane helix</keyword>
<evidence type="ECO:0000256" key="3">
    <source>
        <dbReference type="ARBA" id="ARBA00023134"/>
    </source>
</evidence>
<evidence type="ECO:0000256" key="5">
    <source>
        <dbReference type="SAM" id="MobiDB-lite"/>
    </source>
</evidence>
<evidence type="ECO:0000256" key="7">
    <source>
        <dbReference type="SAM" id="SignalP"/>
    </source>
</evidence>
<comment type="caution">
    <text evidence="9">The sequence shown here is derived from an EMBL/GenBank/DDBJ whole genome shotgun (WGS) entry which is preliminary data.</text>
</comment>
<sequence>MLLPLFAFLLAVLKHSRASDPSYPELQASLQKYQDTSTCERRDTKETHRQLSRIVFKGTRWPAFELDVHALGRILCDDRVKDKPVVVVAVVGTFRKGKSFLLSFLLRYLRNSGRDGWLGDPDAPLEGFKWRGGCDGHTTGILVWDEVFLVKTSGGGEVAVLLMDTQGTFDCKTAAKVHTAIFALSTLVSSVLVYNVSQNIQEDDLEHLQLFTEYSRLAQLETNTEPFQKLLFLVRDWAYPYSASYGAEGGQVILERRLQITEFQDAGLRQLRQRLRSCFAEIDCFLMPHPGKRAATSQAFDGRPSEIDEDFIEQLLQLVALILAPDNLLVKKINGQRITCQQLMAYFEAYVHALKKNPVLGPQSAYEATIQASNLAAVYMARDLYITKMLNVWSEQRHVDRGMMEGHHKLLLVEAKDLFENTLKMGGPEYTQRYMDRLTRELEGIFHHYSEYFDDTPSISMKSIVDSVAFKAAHAVVTTGLTGVAVGLAVVELPVIAAVCGAIGAVSLTGYVYHTVDTYRRKRKEKTDEMNRPLIESTAEGADDNLPESAQVFEPAFEVSEQRTNVSSGHQPTYSAEMPERATGAQATRQAKSNTTVSEMEPDELFDNFANERVGK</sequence>
<feature type="signal peptide" evidence="7">
    <location>
        <begin position="1"/>
        <end position="18"/>
    </location>
</feature>
<dbReference type="Pfam" id="PF02263">
    <property type="entry name" value="GBP"/>
    <property type="match status" value="1"/>
</dbReference>
<protein>
    <recommendedName>
        <fullName evidence="8">GB1/RHD3-type G domain-containing protein</fullName>
    </recommendedName>
</protein>
<dbReference type="Gene3D" id="1.20.58.420">
    <property type="entry name" value="AHSP"/>
    <property type="match status" value="1"/>
</dbReference>
<keyword evidence="7" id="KW-0732">Signal</keyword>
<feature type="transmembrane region" description="Helical" evidence="6">
    <location>
        <begin position="495"/>
        <end position="516"/>
    </location>
</feature>
<feature type="chain" id="PRO_5042904643" description="GB1/RHD3-type G domain-containing protein" evidence="7">
    <location>
        <begin position="19"/>
        <end position="616"/>
    </location>
</feature>
<dbReference type="GO" id="GO:0003924">
    <property type="term" value="F:GTPase activity"/>
    <property type="evidence" value="ECO:0007669"/>
    <property type="project" value="InterPro"/>
</dbReference>
<dbReference type="Gene3D" id="3.40.50.300">
    <property type="entry name" value="P-loop containing nucleotide triphosphate hydrolases"/>
    <property type="match status" value="1"/>
</dbReference>
<dbReference type="EMBL" id="JARKHS020007448">
    <property type="protein sequence ID" value="KAK8781663.1"/>
    <property type="molecule type" value="Genomic_DNA"/>
</dbReference>
<accession>A0AAQ4F4B5</accession>
<keyword evidence="1" id="KW-0547">Nucleotide-binding</keyword>
<keyword evidence="2" id="KW-0378">Hydrolase</keyword>
<feature type="region of interest" description="Disordered" evidence="5">
    <location>
        <begin position="522"/>
        <end position="616"/>
    </location>
</feature>
<evidence type="ECO:0000313" key="9">
    <source>
        <dbReference type="EMBL" id="KAK8781663.1"/>
    </source>
</evidence>
<name>A0AAQ4F4B5_AMBAM</name>
<keyword evidence="3" id="KW-0342">GTP-binding</keyword>